<evidence type="ECO:0000313" key="1">
    <source>
        <dbReference type="EMBL" id="KDQ51971.1"/>
    </source>
</evidence>
<dbReference type="InParanoid" id="A0A067PNR2"/>
<dbReference type="AlphaFoldDB" id="A0A067PNR2"/>
<keyword evidence="2" id="KW-1185">Reference proteome</keyword>
<evidence type="ECO:0000313" key="2">
    <source>
        <dbReference type="Proteomes" id="UP000027265"/>
    </source>
</evidence>
<dbReference type="HOGENOM" id="CLU_2942076_0_0_1"/>
<organism evidence="1 2">
    <name type="scientific">Jaapia argillacea MUCL 33604</name>
    <dbReference type="NCBI Taxonomy" id="933084"/>
    <lineage>
        <taxon>Eukaryota</taxon>
        <taxon>Fungi</taxon>
        <taxon>Dikarya</taxon>
        <taxon>Basidiomycota</taxon>
        <taxon>Agaricomycotina</taxon>
        <taxon>Agaricomycetes</taxon>
        <taxon>Agaricomycetidae</taxon>
        <taxon>Jaapiales</taxon>
        <taxon>Jaapiaceae</taxon>
        <taxon>Jaapia</taxon>
    </lineage>
</organism>
<dbReference type="EMBL" id="KL197743">
    <property type="protein sequence ID" value="KDQ51971.1"/>
    <property type="molecule type" value="Genomic_DNA"/>
</dbReference>
<protein>
    <submittedName>
        <fullName evidence="1">Uncharacterized protein</fullName>
    </submittedName>
</protein>
<proteinExistence type="predicted"/>
<name>A0A067PNR2_9AGAM</name>
<reference evidence="2" key="1">
    <citation type="journal article" date="2014" name="Proc. Natl. Acad. Sci. U.S.A.">
        <title>Extensive sampling of basidiomycete genomes demonstrates inadequacy of the white-rot/brown-rot paradigm for wood decay fungi.</title>
        <authorList>
            <person name="Riley R."/>
            <person name="Salamov A.A."/>
            <person name="Brown D.W."/>
            <person name="Nagy L.G."/>
            <person name="Floudas D."/>
            <person name="Held B.W."/>
            <person name="Levasseur A."/>
            <person name="Lombard V."/>
            <person name="Morin E."/>
            <person name="Otillar R."/>
            <person name="Lindquist E.A."/>
            <person name="Sun H."/>
            <person name="LaButti K.M."/>
            <person name="Schmutz J."/>
            <person name="Jabbour D."/>
            <person name="Luo H."/>
            <person name="Baker S.E."/>
            <person name="Pisabarro A.G."/>
            <person name="Walton J.D."/>
            <person name="Blanchette R.A."/>
            <person name="Henrissat B."/>
            <person name="Martin F."/>
            <person name="Cullen D."/>
            <person name="Hibbett D.S."/>
            <person name="Grigoriev I.V."/>
        </authorList>
    </citation>
    <scope>NUCLEOTIDE SEQUENCE [LARGE SCALE GENOMIC DNA]</scope>
    <source>
        <strain evidence="2">MUCL 33604</strain>
    </source>
</reference>
<sequence>MSTSVYHTNLEYPAIHPSHFSSTQSHPCIHLAIHQFRFHSDKLADSTLLRRLKFLVVAYT</sequence>
<accession>A0A067PNR2</accession>
<dbReference type="Proteomes" id="UP000027265">
    <property type="component" value="Unassembled WGS sequence"/>
</dbReference>
<gene>
    <name evidence="1" type="ORF">JAAARDRAFT_40590</name>
</gene>